<reference evidence="3" key="1">
    <citation type="submission" date="2021-02" db="EMBL/GenBank/DDBJ databases">
        <authorList>
            <person name="Nowell W R."/>
        </authorList>
    </citation>
    <scope>NUCLEOTIDE SEQUENCE</scope>
</reference>
<keyword evidence="4" id="KW-1185">Reference proteome</keyword>
<sequence>MDIYTITEISDDMMNLSYDKFYDFLDIVLNKDLSNLFRVQAIREMSSLSSLTVDELIEILNYDIVELHSIREKLGFISSDGRFHLRLGFRNLLERLLSLVKLKKNSLIKNLELTQENTINDMYKKLMHIWKQAPSSSNENDTPILILWINNIFENLKKPKNRFSYDEYIQQFSLLLFILGGRNCYEFLRLNLPGALPHVSNVELLMKKQDVRMVECNFRFDLLRDYTQSNNCNHVFSAEDSTGSICRVEYDAHSNNFIGFSAPLVHGVPKPNFFQTESFDELKGWFDNFDKSKFINLHMIQSIKPFVPPLILSTYGSNNKATSTEVLKRWLYIYNKSLAQGVRVIGFSTDGDSRYLRAMRLCSRFFAELPNLNLFKNHDEFSINIPRQWSWFFMKEQQILLFMQDPIHVATKFRNRLLSQVASMKMGKYLIDKEHIIYLIESYSKIEHNLIKCDINIKDRQNFPSCRRISSVNVLNLLNNENFKGTYVYLSLLRSIIIGFIEKSSTIEERLYHIWTVVFTCRLWWSWIHHWAIKNSRNDDNSGLVKQFKANSFITKPTFWCIEINAHTLLYIILLVIKNKLPADALNTYLFNSQTCENTFRIARALSGPYSSITNFTVKSFINRCEKISIINSIKTHSGQIGDYQFKFPQHHKHDKEVHVYSVNPLKQINLTEFDIEKIIQKAFESSKNYVTMVNMNELLKNKNLFSLPELSQFIKTNISESSSKVVDYTEDIDFDEDSDKDEFDDEDNPETFDDQDEILSNSDDEVEDEGNVLTSDLSDTEKKKFQGCRIYDKVSPQQINKYFRIRLGSSLKYLHKQTACWLLTDSKQRLSSDRLVRVTSGK</sequence>
<evidence type="ECO:0000256" key="1">
    <source>
        <dbReference type="SAM" id="MobiDB-lite"/>
    </source>
</evidence>
<evidence type="ECO:0000313" key="2">
    <source>
        <dbReference type="EMBL" id="CAF1066781.1"/>
    </source>
</evidence>
<protein>
    <submittedName>
        <fullName evidence="3">Uncharacterized protein</fullName>
    </submittedName>
</protein>
<evidence type="ECO:0000313" key="4">
    <source>
        <dbReference type="Proteomes" id="UP000663870"/>
    </source>
</evidence>
<organism evidence="3 4">
    <name type="scientific">Rotaria sordida</name>
    <dbReference type="NCBI Taxonomy" id="392033"/>
    <lineage>
        <taxon>Eukaryota</taxon>
        <taxon>Metazoa</taxon>
        <taxon>Spiralia</taxon>
        <taxon>Gnathifera</taxon>
        <taxon>Rotifera</taxon>
        <taxon>Eurotatoria</taxon>
        <taxon>Bdelloidea</taxon>
        <taxon>Philodinida</taxon>
        <taxon>Philodinidae</taxon>
        <taxon>Rotaria</taxon>
    </lineage>
</organism>
<dbReference type="Proteomes" id="UP000663870">
    <property type="component" value="Unassembled WGS sequence"/>
</dbReference>
<comment type="caution">
    <text evidence="3">The sequence shown here is derived from an EMBL/GenBank/DDBJ whole genome shotgun (WGS) entry which is preliminary data.</text>
</comment>
<dbReference type="EMBL" id="CAJNOL010000938">
    <property type="protein sequence ID" value="CAF1244321.1"/>
    <property type="molecule type" value="Genomic_DNA"/>
</dbReference>
<dbReference type="Proteomes" id="UP000663854">
    <property type="component" value="Unassembled WGS sequence"/>
</dbReference>
<gene>
    <name evidence="3" type="ORF">JXQ802_LOCUS26631</name>
    <name evidence="2" type="ORF">PYM288_LOCUS17942</name>
</gene>
<accession>A0A814ZJS9</accession>
<evidence type="ECO:0000313" key="3">
    <source>
        <dbReference type="EMBL" id="CAF1244321.1"/>
    </source>
</evidence>
<feature type="region of interest" description="Disordered" evidence="1">
    <location>
        <begin position="736"/>
        <end position="775"/>
    </location>
</feature>
<dbReference type="AlphaFoldDB" id="A0A814ZJS9"/>
<proteinExistence type="predicted"/>
<dbReference type="EMBL" id="CAJNOH010000526">
    <property type="protein sequence ID" value="CAF1066781.1"/>
    <property type="molecule type" value="Genomic_DNA"/>
</dbReference>
<feature type="compositionally biased region" description="Acidic residues" evidence="1">
    <location>
        <begin position="736"/>
        <end position="771"/>
    </location>
</feature>
<name>A0A814ZJS9_9BILA</name>